<dbReference type="InterPro" id="IPR051939">
    <property type="entry name" value="Glycosyltr_41/O-GlcNAc_trsf"/>
</dbReference>
<dbReference type="InterPro" id="IPR041698">
    <property type="entry name" value="Methyltransf_25"/>
</dbReference>
<dbReference type="Gene3D" id="3.40.50.150">
    <property type="entry name" value="Vaccinia Virus protein VP39"/>
    <property type="match status" value="1"/>
</dbReference>
<comment type="pathway">
    <text evidence="1">Protein modification; protein glycosylation.</text>
</comment>
<dbReference type="Gene3D" id="3.40.50.2000">
    <property type="entry name" value="Glycogen Phosphorylase B"/>
    <property type="match status" value="1"/>
</dbReference>
<evidence type="ECO:0000259" key="6">
    <source>
        <dbReference type="Pfam" id="PF10119"/>
    </source>
</evidence>
<evidence type="ECO:0000256" key="3">
    <source>
        <dbReference type="ARBA" id="ARBA00022679"/>
    </source>
</evidence>
<evidence type="ECO:0000313" key="9">
    <source>
        <dbReference type="EMBL" id="CCO94692.1"/>
    </source>
</evidence>
<dbReference type="InterPro" id="IPR029063">
    <property type="entry name" value="SAM-dependent_MTases_sf"/>
</dbReference>
<name>A0A831ETD5_ERWAM</name>
<dbReference type="RefSeq" id="WP_004159291.1">
    <property type="nucleotide sequence ID" value="NZ_BAYW01000011.1"/>
</dbReference>
<keyword evidence="2 9" id="KW-0328">Glycosyltransferase</keyword>
<dbReference type="PANTHER" id="PTHR44835">
    <property type="entry name" value="UDP-N-ACETYLGLUCOSAMINE--PEPTIDE N-ACETYLGLUCOSAMINYLTRANSFERASE SPINDLY-RELATED"/>
    <property type="match status" value="1"/>
</dbReference>
<keyword evidence="3 9" id="KW-0808">Transferase</keyword>
<evidence type="ECO:0000256" key="4">
    <source>
        <dbReference type="ARBA" id="ARBA00022737"/>
    </source>
</evidence>
<dbReference type="Proteomes" id="UP000013111">
    <property type="component" value="Unassembled WGS sequence"/>
</dbReference>
<dbReference type="EMBL" id="CAPB01000033">
    <property type="protein sequence ID" value="CCO94692.1"/>
    <property type="molecule type" value="Genomic_DNA"/>
</dbReference>
<dbReference type="Gene3D" id="3.40.50.11380">
    <property type="match status" value="1"/>
</dbReference>
<keyword evidence="4" id="KW-0677">Repeat</keyword>
<dbReference type="SUPFAM" id="SSF48452">
    <property type="entry name" value="TPR-like"/>
    <property type="match status" value="1"/>
</dbReference>
<evidence type="ECO:0000259" key="8">
    <source>
        <dbReference type="Pfam" id="PF13844"/>
    </source>
</evidence>
<dbReference type="PANTHER" id="PTHR44835:SF1">
    <property type="entry name" value="PROTEIN O-GLCNAC TRANSFERASE"/>
    <property type="match status" value="1"/>
</dbReference>
<feature type="domain" description="Methyltransferase" evidence="7">
    <location>
        <begin position="34"/>
        <end position="132"/>
    </location>
</feature>
<sequence length="1127" mass="125001">MNTLYASWHYSPAAIASAACLYRFTSADISTASVLEVGCAAGGNLLRHAAAYPQSICVGIDIDAGRIAEGVRQAQEAALSNLHFYCLGLQDLLSIEVGKFDYIIIPSIYNMLDAHARRALINWCQRQLGPNGIIALCWSTQPGARTQQQLRQAIAYHCRSAQTEQEWLASARGMLSFIEMSKADGLLKQAAGAALLLTDAELLGQYLEDNQDTCLIGDFAVRVNAEQLQLLGDVVPQYEMAEYYGEKVAMLQQAVAPVSDPLQLRQYLDFAVMRSERFSLLVAQKSAQSFSDKPDLNQLATMHWAASCVPGDEEQVRITRYGEKVDASHPAIRCILDWLSAAWPRSLSTQQIIRLTLEPESPDDHREVILAALQRLFLNKPPSLYLSSTPSPYNSAAAQALQPICAYSEAEAGAAALCARTNWWGERLAFKQQEHALWLRGLTIENEQDAKLALALAGKGLLRGDALSWSRFWQRIYSCGDQALLNGCMRSYLLATSAESAGGMLTCVQQQVIRSAKPACSVNAKKARRAEELLNAGCMTQAKEIIAALLAEHADDGKFLLLAATTFHKCGDNAMALTLATKRLSLDGDCQPAINLLASIASGQDSMLPLAKILFQHLLKQDDRNSELWLKLSGMYNMAHDLAREERCLQNAIQRDAANAVNMLRMATVYSHTGRLEEAKALCQKALKGQLSAICRANAQAMYLFILSHDAVLTAEEKFLAHREFGQLAHRWARAVMPTSRQPQPRGEREKIRIGFVSGDLNSHPVHHFFWPVWKTLNRDRYELYAYATGKQDAVSKGYQSSATVFRHVAALNAVELARQISEDGIDVLIDLSGFTNGNRLLSFALKPAPIQMSWIGFVGTTGLQEMDYYIIYHGMAEPGELDGIFSEKLVSLPSAKLFEYHASAPEINPLPALKNGYLTLGNFNRPQKLTAAMLDCWAKILLALPDARLLFGHMADQQMSDHYLAEMTRRGVQPPQLVFRSKQNFAGYMAMHHEVDILLDSHPYSAGTTAQHAIWMGVPLITAIEGSAVSRTTAMAMKTLNLDEFVCNSLDEYAQKVIAWNSRYQELDAIRQSMRARIAQREQAHSHNAYYFEQMIDAVWQRHLAGQPPAPLFIADAHRRDKPHAI</sequence>
<protein>
    <submittedName>
        <fullName evidence="9">Putative UDP-N-acetylglucosamine--peptide N-acetylglucosaminyltransferase SPINDLY</fullName>
        <ecNumber evidence="9">2.4.1.-</ecNumber>
    </submittedName>
</protein>
<reference evidence="9 10" key="1">
    <citation type="submission" date="2012-11" db="EMBL/GenBank/DDBJ databases">
        <authorList>
            <person name="Linke B."/>
        </authorList>
    </citation>
    <scope>NUCLEOTIDE SEQUENCE [LARGE SCALE GENOMIC DNA]</scope>
    <source>
        <strain evidence="10">CFBP 1232</strain>
    </source>
</reference>
<feature type="domain" description="O-GlcNAc transferase C-terminal" evidence="8">
    <location>
        <begin position="919"/>
        <end position="1078"/>
    </location>
</feature>
<dbReference type="InterPro" id="IPR029489">
    <property type="entry name" value="OGT/SEC/SPY_C"/>
</dbReference>
<evidence type="ECO:0000313" key="10">
    <source>
        <dbReference type="Proteomes" id="UP000013111"/>
    </source>
</evidence>
<proteinExistence type="predicted"/>
<feature type="domain" description="O-GlcNAc transferase C-terminal" evidence="8">
    <location>
        <begin position="748"/>
        <end position="898"/>
    </location>
</feature>
<dbReference type="Pfam" id="PF13649">
    <property type="entry name" value="Methyltransf_25"/>
    <property type="match status" value="1"/>
</dbReference>
<dbReference type="GeneID" id="97606860"/>
<dbReference type="GO" id="GO:0016757">
    <property type="term" value="F:glycosyltransferase activity"/>
    <property type="evidence" value="ECO:0007669"/>
    <property type="project" value="UniProtKB-KW"/>
</dbReference>
<comment type="caution">
    <text evidence="9">The sequence shown here is derived from an EMBL/GenBank/DDBJ whole genome shotgun (WGS) entry which is preliminary data.</text>
</comment>
<dbReference type="SUPFAM" id="SSF53335">
    <property type="entry name" value="S-adenosyl-L-methionine-dependent methyltransferases"/>
    <property type="match status" value="1"/>
</dbReference>
<gene>
    <name evidence="9" type="ORF">BN437_2782</name>
</gene>
<dbReference type="InterPro" id="IPR018773">
    <property type="entry name" value="MeTrfase_reg_dom_prd"/>
</dbReference>
<evidence type="ECO:0000256" key="2">
    <source>
        <dbReference type="ARBA" id="ARBA00022676"/>
    </source>
</evidence>
<reference evidence="9 10" key="2">
    <citation type="submission" date="2013-04" db="EMBL/GenBank/DDBJ databases">
        <title>Comparative genomics of 12 strains of Erwinia amylovora identifies a pan-genome with a large conserved core and provides insights into host specificity.</title>
        <authorList>
            <person name="Mann R.A."/>
            <person name="Smits T.H.M."/>
            <person name="Buehlmann A."/>
            <person name="Blom J."/>
            <person name="Goesmann A."/>
            <person name="Frey J.E."/>
            <person name="Plummer K.M."/>
            <person name="Beer S.V."/>
            <person name="Luck J."/>
            <person name="Duffy B."/>
            <person name="Rodoni B."/>
        </authorList>
    </citation>
    <scope>NUCLEOTIDE SEQUENCE [LARGE SCALE GENOMIC DNA]</scope>
    <source>
        <strain evidence="10">CFBP 1232</strain>
    </source>
</reference>
<organism evidence="9 10">
    <name type="scientific">Erwinia amylovora NBRC 12687 = CFBP 1232</name>
    <dbReference type="NCBI Taxonomy" id="1219359"/>
    <lineage>
        <taxon>Bacteria</taxon>
        <taxon>Pseudomonadati</taxon>
        <taxon>Pseudomonadota</taxon>
        <taxon>Gammaproteobacteria</taxon>
        <taxon>Enterobacterales</taxon>
        <taxon>Erwiniaceae</taxon>
        <taxon>Erwinia</taxon>
    </lineage>
</organism>
<dbReference type="CDD" id="cd02440">
    <property type="entry name" value="AdoMet_MTases"/>
    <property type="match status" value="1"/>
</dbReference>
<keyword evidence="5" id="KW-0802">TPR repeat</keyword>
<accession>A0A831ETD5</accession>
<feature type="domain" description="Methyltransferase regulatory" evidence="6">
    <location>
        <begin position="204"/>
        <end position="282"/>
    </location>
</feature>
<evidence type="ECO:0000259" key="7">
    <source>
        <dbReference type="Pfam" id="PF13649"/>
    </source>
</evidence>
<evidence type="ECO:0000256" key="1">
    <source>
        <dbReference type="ARBA" id="ARBA00004922"/>
    </source>
</evidence>
<dbReference type="Pfam" id="PF10119">
    <property type="entry name" value="MethyTransf_Reg"/>
    <property type="match status" value="1"/>
</dbReference>
<dbReference type="InterPro" id="IPR011990">
    <property type="entry name" value="TPR-like_helical_dom_sf"/>
</dbReference>
<evidence type="ECO:0000256" key="5">
    <source>
        <dbReference type="ARBA" id="ARBA00022803"/>
    </source>
</evidence>
<dbReference type="AlphaFoldDB" id="A0A831ETD5"/>
<dbReference type="Pfam" id="PF13844">
    <property type="entry name" value="Glyco_transf_41"/>
    <property type="match status" value="2"/>
</dbReference>
<dbReference type="Gene3D" id="1.25.40.10">
    <property type="entry name" value="Tetratricopeptide repeat domain"/>
    <property type="match status" value="1"/>
</dbReference>
<dbReference type="EC" id="2.4.1.-" evidence="9"/>